<dbReference type="InterPro" id="IPR000644">
    <property type="entry name" value="CBS_dom"/>
</dbReference>
<sequence>MTTLFNFARPPFDNLAAETRQRLEQSLSICYFRAGETVLSAGDTPPGLYLIIKGAVEESAPHHQFGDYGCDDLFDVRAQFDGRCRHTFTALEDTLCQLVPRQTFLALCEQDPAFANYFTANLAERQRQQEQREQLGQKNLAEFILTRIAPEHLQPPLVVDNHLSLLAATEAMVAKGTDCLIYPARDGSLSLATRKTLLHALTLKGLPLTAPLSLLTPAPLIGLPQESYLFDALLLMTRHRIKRLVIWHQGEVAGILQLTQVLGLFSTHSHVLTLRIARADTLPALEAVAREQQQLTRSLFAQGIHTAFLMKLIATVNEQLIAKAFALVIPPEVQEKVCLLMLGSEGRGEQILKTDQDNALILPADLHWPGQEADLAAFSALLERLGYPLCPGRVMVNNSEWVKTGEQWQSAITRACTTASEAELLWLATLADAHPIAGDRTLISPIARTLREQLGDRRDLLAEMVRPAVAFHAPLTLFGRLEHSAEGLDLKRGGLFPLVHGIRMLALEAGILETATLARIDALVAAERISAEYGSNLAEAFRLFIRLRLRCQLKNGDSRVQVNELSHSERDLLRHALHQVKKFQQWLTLHFRLRQ</sequence>
<dbReference type="InterPro" id="IPR046342">
    <property type="entry name" value="CBS_dom_sf"/>
</dbReference>
<dbReference type="CDD" id="cd00038">
    <property type="entry name" value="CAP_ED"/>
    <property type="match status" value="1"/>
</dbReference>
<dbReference type="Pfam" id="PF10335">
    <property type="entry name" value="DUF294_C"/>
    <property type="match status" value="1"/>
</dbReference>
<evidence type="ECO:0000313" key="3">
    <source>
        <dbReference type="Proteomes" id="UP001491613"/>
    </source>
</evidence>
<dbReference type="RefSeq" id="WP_342016641.1">
    <property type="nucleotide sequence ID" value="NZ_JAVTII010000001.1"/>
</dbReference>
<dbReference type="Gene3D" id="2.60.120.10">
    <property type="entry name" value="Jelly Rolls"/>
    <property type="match status" value="1"/>
</dbReference>
<dbReference type="CDD" id="cd05401">
    <property type="entry name" value="NT_GlnE_GlnD_like"/>
    <property type="match status" value="1"/>
</dbReference>
<dbReference type="SMART" id="SM00116">
    <property type="entry name" value="CBS"/>
    <property type="match status" value="1"/>
</dbReference>
<dbReference type="Pfam" id="PF00027">
    <property type="entry name" value="cNMP_binding"/>
    <property type="match status" value="1"/>
</dbReference>
<dbReference type="InterPro" id="IPR000595">
    <property type="entry name" value="cNMP-bd_dom"/>
</dbReference>
<dbReference type="InterPro" id="IPR018821">
    <property type="entry name" value="DUF294_put_nucleoTrafse_sb-bd"/>
</dbReference>
<evidence type="ECO:0000313" key="2">
    <source>
        <dbReference type="EMBL" id="MEL3918274.1"/>
    </source>
</evidence>
<dbReference type="InterPro" id="IPR014710">
    <property type="entry name" value="RmlC-like_jellyroll"/>
</dbReference>
<dbReference type="PANTHER" id="PTHR43773:SF1">
    <property type="entry name" value="MAGNESIUM TRANSPORTER MGTE"/>
    <property type="match status" value="1"/>
</dbReference>
<organism evidence="2 3">
    <name type="scientific">Aeromonas enteropelogenes</name>
    <name type="common">Aeromonas trota</name>
    <dbReference type="NCBI Taxonomy" id="29489"/>
    <lineage>
        <taxon>Bacteria</taxon>
        <taxon>Pseudomonadati</taxon>
        <taxon>Pseudomonadota</taxon>
        <taxon>Gammaproteobacteria</taxon>
        <taxon>Aeromonadales</taxon>
        <taxon>Aeromonadaceae</taxon>
        <taxon>Aeromonas</taxon>
    </lineage>
</organism>
<protein>
    <submittedName>
        <fullName evidence="2">Nucleotidyltransferase substrate binding domain-containing protein</fullName>
    </submittedName>
</protein>
<name>A0ABU9J6U0_AEREN</name>
<evidence type="ECO:0000259" key="1">
    <source>
        <dbReference type="PROSITE" id="PS50042"/>
    </source>
</evidence>
<feature type="domain" description="Cyclic nucleotide-binding" evidence="1">
    <location>
        <begin position="11"/>
        <end position="57"/>
    </location>
</feature>
<dbReference type="SMART" id="SM00100">
    <property type="entry name" value="cNMP"/>
    <property type="match status" value="1"/>
</dbReference>
<reference evidence="2 3" key="1">
    <citation type="submission" date="2024-01" db="EMBL/GenBank/DDBJ databases">
        <title>Horizontal gene transfer in Aeromonas trota.</title>
        <authorList>
            <person name="Otero Olarra J.E."/>
            <person name="Perez Valdespino A."/>
        </authorList>
    </citation>
    <scope>NUCLEOTIDE SEQUENCE [LARGE SCALE GENOMIC DNA]</scope>
    <source>
        <strain evidence="2 3">9.1</strain>
    </source>
</reference>
<keyword evidence="3" id="KW-1185">Reference proteome</keyword>
<dbReference type="Gene3D" id="3.10.580.10">
    <property type="entry name" value="CBS-domain"/>
    <property type="match status" value="1"/>
</dbReference>
<dbReference type="InterPro" id="IPR018490">
    <property type="entry name" value="cNMP-bd_dom_sf"/>
</dbReference>
<dbReference type="InterPro" id="IPR006669">
    <property type="entry name" value="MgtE_transporter"/>
</dbReference>
<gene>
    <name evidence="2" type="ORF">V1482_02470</name>
</gene>
<dbReference type="Pfam" id="PF03445">
    <property type="entry name" value="DUF294"/>
    <property type="match status" value="1"/>
</dbReference>
<accession>A0ABU9J6U0</accession>
<dbReference type="Proteomes" id="UP001491613">
    <property type="component" value="Unassembled WGS sequence"/>
</dbReference>
<dbReference type="SUPFAM" id="SSF54631">
    <property type="entry name" value="CBS-domain pair"/>
    <property type="match status" value="1"/>
</dbReference>
<dbReference type="PANTHER" id="PTHR43773">
    <property type="entry name" value="MAGNESIUM TRANSPORTER MGTE"/>
    <property type="match status" value="1"/>
</dbReference>
<comment type="caution">
    <text evidence="2">The sequence shown here is derived from an EMBL/GenBank/DDBJ whole genome shotgun (WGS) entry which is preliminary data.</text>
</comment>
<dbReference type="SUPFAM" id="SSF51206">
    <property type="entry name" value="cAMP-binding domain-like"/>
    <property type="match status" value="1"/>
</dbReference>
<dbReference type="EMBL" id="JAZDDP010000001">
    <property type="protein sequence ID" value="MEL3918274.1"/>
    <property type="molecule type" value="Genomic_DNA"/>
</dbReference>
<dbReference type="InterPro" id="IPR005105">
    <property type="entry name" value="GlnD_Uridyltrans_N"/>
</dbReference>
<dbReference type="PROSITE" id="PS50042">
    <property type="entry name" value="CNMP_BINDING_3"/>
    <property type="match status" value="1"/>
</dbReference>
<proteinExistence type="predicted"/>